<evidence type="ECO:0000259" key="1">
    <source>
        <dbReference type="PROSITE" id="PS51674"/>
    </source>
</evidence>
<dbReference type="PROSITE" id="PS51674">
    <property type="entry name" value="4FE4S_WBL"/>
    <property type="match status" value="1"/>
</dbReference>
<sequence length="87" mass="9125">MSTEDLTDAACALPENRALPWISENASLMSQARMLRACASCPVLASCALEVATTTTTAGFWAGHDRTVPDLPEQDTLPGFELSGVAA</sequence>
<feature type="domain" description="4Fe-4S Wbl-type" evidence="1">
    <location>
        <begin position="10"/>
        <end position="71"/>
    </location>
</feature>
<dbReference type="RefSeq" id="WP_377199353.1">
    <property type="nucleotide sequence ID" value="NZ_JBHUHF010000001.1"/>
</dbReference>
<protein>
    <recommendedName>
        <fullName evidence="1">4Fe-4S Wbl-type domain-containing protein</fullName>
    </recommendedName>
</protein>
<accession>A0ABW4VA80</accession>
<dbReference type="EMBL" id="JBHUHF010000001">
    <property type="protein sequence ID" value="MFD2027621.1"/>
    <property type="molecule type" value="Genomic_DNA"/>
</dbReference>
<name>A0ABW4VA80_9MICO</name>
<evidence type="ECO:0000313" key="2">
    <source>
        <dbReference type="EMBL" id="MFD2027621.1"/>
    </source>
</evidence>
<proteinExistence type="predicted"/>
<dbReference type="InterPro" id="IPR034768">
    <property type="entry name" value="4FE4S_WBL"/>
</dbReference>
<comment type="caution">
    <text evidence="2">The sequence shown here is derived from an EMBL/GenBank/DDBJ whole genome shotgun (WGS) entry which is preliminary data.</text>
</comment>
<keyword evidence="3" id="KW-1185">Reference proteome</keyword>
<gene>
    <name evidence="2" type="ORF">ACFSL2_19120</name>
</gene>
<evidence type="ECO:0000313" key="3">
    <source>
        <dbReference type="Proteomes" id="UP001597338"/>
    </source>
</evidence>
<dbReference type="Proteomes" id="UP001597338">
    <property type="component" value="Unassembled WGS sequence"/>
</dbReference>
<reference evidence="3" key="1">
    <citation type="journal article" date="2019" name="Int. J. Syst. Evol. Microbiol.">
        <title>The Global Catalogue of Microorganisms (GCM) 10K type strain sequencing project: providing services to taxonomists for standard genome sequencing and annotation.</title>
        <authorList>
            <consortium name="The Broad Institute Genomics Platform"/>
            <consortium name="The Broad Institute Genome Sequencing Center for Infectious Disease"/>
            <person name="Wu L."/>
            <person name="Ma J."/>
        </authorList>
    </citation>
    <scope>NUCLEOTIDE SEQUENCE [LARGE SCALE GENOMIC DNA]</scope>
    <source>
        <strain evidence="3">CCM 7043</strain>
    </source>
</reference>
<organism evidence="2 3">
    <name type="scientific">Promicromonospora aerolata</name>
    <dbReference type="NCBI Taxonomy" id="195749"/>
    <lineage>
        <taxon>Bacteria</taxon>
        <taxon>Bacillati</taxon>
        <taxon>Actinomycetota</taxon>
        <taxon>Actinomycetes</taxon>
        <taxon>Micrococcales</taxon>
        <taxon>Promicromonosporaceae</taxon>
        <taxon>Promicromonospora</taxon>
    </lineage>
</organism>